<dbReference type="AlphaFoldDB" id="A0A7T2RZK0"/>
<keyword evidence="4" id="KW-1003">Cell membrane</keyword>
<evidence type="ECO:0000256" key="1">
    <source>
        <dbReference type="ARBA" id="ARBA00004651"/>
    </source>
</evidence>
<evidence type="ECO:0000256" key="6">
    <source>
        <dbReference type="ARBA" id="ARBA00022989"/>
    </source>
</evidence>
<feature type="transmembrane region" description="Helical" evidence="8">
    <location>
        <begin position="271"/>
        <end position="290"/>
    </location>
</feature>
<feature type="transmembrane region" description="Helical" evidence="8">
    <location>
        <begin position="233"/>
        <end position="251"/>
    </location>
</feature>
<feature type="transmembrane region" description="Helical" evidence="8">
    <location>
        <begin position="208"/>
        <end position="227"/>
    </location>
</feature>
<accession>A0A7T2RZK0</accession>
<feature type="transmembrane region" description="Helical" evidence="8">
    <location>
        <begin position="148"/>
        <end position="170"/>
    </location>
</feature>
<dbReference type="GO" id="GO:0015295">
    <property type="term" value="F:solute:proton symporter activity"/>
    <property type="evidence" value="ECO:0007669"/>
    <property type="project" value="TreeGrafter"/>
</dbReference>
<proteinExistence type="inferred from homology"/>
<evidence type="ECO:0000256" key="3">
    <source>
        <dbReference type="ARBA" id="ARBA00022448"/>
    </source>
</evidence>
<protein>
    <submittedName>
        <fullName evidence="9">Transporter</fullName>
    </submittedName>
</protein>
<name>A0A7T2RZK0_DELAC</name>
<evidence type="ECO:0000256" key="8">
    <source>
        <dbReference type="SAM" id="Phobius"/>
    </source>
</evidence>
<feature type="transmembrane region" description="Helical" evidence="8">
    <location>
        <begin position="425"/>
        <end position="444"/>
    </location>
</feature>
<feature type="transmembrane region" description="Helical" evidence="8">
    <location>
        <begin position="64"/>
        <end position="83"/>
    </location>
</feature>
<reference evidence="9 10" key="1">
    <citation type="submission" date="2020-12" db="EMBL/GenBank/DDBJ databases">
        <title>FDA dAtabase for Regulatory Grade micrObial Sequences (FDA-ARGOS): Supporting development and validation of Infectious Disease Dx tests.</title>
        <authorList>
            <person name="Sproer C."/>
            <person name="Gronow S."/>
            <person name="Severitt S."/>
            <person name="Schroder I."/>
            <person name="Tallon L."/>
            <person name="Sadzewicz L."/>
            <person name="Zhao X."/>
            <person name="Boylan J."/>
            <person name="Ott S."/>
            <person name="Bowen H."/>
            <person name="Vavikolanu K."/>
            <person name="Mehta A."/>
            <person name="Aluvathingal J."/>
            <person name="Nadendla S."/>
            <person name="Lowell S."/>
            <person name="Myers T."/>
            <person name="Yan Y."/>
            <person name="Sichtig H."/>
        </authorList>
    </citation>
    <scope>NUCLEOTIDE SEQUENCE [LARGE SCALE GENOMIC DNA]</scope>
    <source>
        <strain evidence="9 10">FDAARGOS_909</strain>
    </source>
</reference>
<organism evidence="9 10">
    <name type="scientific">Delftia acidovorans</name>
    <name type="common">Pseudomonas acidovorans</name>
    <name type="synonym">Comamonas acidovorans</name>
    <dbReference type="NCBI Taxonomy" id="80866"/>
    <lineage>
        <taxon>Bacteria</taxon>
        <taxon>Pseudomonadati</taxon>
        <taxon>Pseudomonadota</taxon>
        <taxon>Betaproteobacteria</taxon>
        <taxon>Burkholderiales</taxon>
        <taxon>Comamonadaceae</taxon>
        <taxon>Delftia</taxon>
    </lineage>
</organism>
<keyword evidence="5 8" id="KW-0812">Transmembrane</keyword>
<dbReference type="InterPro" id="IPR003804">
    <property type="entry name" value="Lactate_perm"/>
</dbReference>
<feature type="transmembrane region" description="Helical" evidence="8">
    <location>
        <begin position="400"/>
        <end position="419"/>
    </location>
</feature>
<evidence type="ECO:0000256" key="2">
    <source>
        <dbReference type="ARBA" id="ARBA00010100"/>
    </source>
</evidence>
<sequence length="481" mass="49035">MATLLHLSPVFLVMSMLMLLRRPPVQAALAGAALVALLWLAEAGMAASAAPAGAALAAALDTAVLFLSTAFVIVPGLGFVILIERMGVNQALSRWVRSLGLGPADQVVFIVLGLAPLLEAMTGFGVSLIATVPLLLSLFERRAALRMALAGMAIMPWGTLGLATVIGASLAHVDAAALAAVSSLTSAPVFLVLGALSLHLAGERGARAWLLLGGFGLLFVGVLHGISRHLGPEVAGVGAGFAVALGMLVRALRMRGRAQAAPGWPRQAWPYLALALAIVLLKLLALGTQWDQRWIVQGAQVAWKPLASPGVALTLVLGLLLVRGAGRGVALAGALAARAKRPLLTIFFFLAMSQMMVKAGFLSGLVQLLAELAPAALAPIVAAFGALAGYMTGSNVGGNAIFMPAIALLPESSRLLLAAVHNSAAGHAALGSLSIVMLVLGLARTNAQEEGELVRFGFALACLNAAAVALAALVLAGLGVF</sequence>
<dbReference type="RefSeq" id="WP_197953884.1">
    <property type="nucleotide sequence ID" value="NZ_CP065668.1"/>
</dbReference>
<evidence type="ECO:0000256" key="7">
    <source>
        <dbReference type="ARBA" id="ARBA00023136"/>
    </source>
</evidence>
<dbReference type="EMBL" id="CP065668">
    <property type="protein sequence ID" value="QPS06241.1"/>
    <property type="molecule type" value="Genomic_DNA"/>
</dbReference>
<feature type="transmembrane region" description="Helical" evidence="8">
    <location>
        <begin position="95"/>
        <end position="115"/>
    </location>
</feature>
<evidence type="ECO:0000313" key="10">
    <source>
        <dbReference type="Proteomes" id="UP000594778"/>
    </source>
</evidence>
<evidence type="ECO:0000256" key="4">
    <source>
        <dbReference type="ARBA" id="ARBA00022475"/>
    </source>
</evidence>
<feature type="transmembrane region" description="Helical" evidence="8">
    <location>
        <begin position="372"/>
        <end position="393"/>
    </location>
</feature>
<evidence type="ECO:0000256" key="5">
    <source>
        <dbReference type="ARBA" id="ARBA00022692"/>
    </source>
</evidence>
<feature type="transmembrane region" description="Helical" evidence="8">
    <location>
        <begin position="176"/>
        <end position="196"/>
    </location>
</feature>
<dbReference type="PANTHER" id="PTHR30003:SF0">
    <property type="entry name" value="GLYCOLATE PERMEASE GLCA-RELATED"/>
    <property type="match status" value="1"/>
</dbReference>
<dbReference type="GO" id="GO:0005886">
    <property type="term" value="C:plasma membrane"/>
    <property type="evidence" value="ECO:0007669"/>
    <property type="project" value="UniProtKB-SubCell"/>
</dbReference>
<gene>
    <name evidence="9" type="ORF">I6G66_18195</name>
</gene>
<dbReference type="GO" id="GO:0015129">
    <property type="term" value="F:lactate transmembrane transporter activity"/>
    <property type="evidence" value="ECO:0007669"/>
    <property type="project" value="InterPro"/>
</dbReference>
<feature type="transmembrane region" description="Helical" evidence="8">
    <location>
        <begin position="302"/>
        <end position="322"/>
    </location>
</feature>
<keyword evidence="6 8" id="KW-1133">Transmembrane helix</keyword>
<evidence type="ECO:0000313" key="9">
    <source>
        <dbReference type="EMBL" id="QPS06241.1"/>
    </source>
</evidence>
<comment type="similarity">
    <text evidence="2">Belongs to the lactate permease family.</text>
</comment>
<feature type="transmembrane region" description="Helical" evidence="8">
    <location>
        <begin position="456"/>
        <end position="480"/>
    </location>
</feature>
<keyword evidence="3" id="KW-0813">Transport</keyword>
<feature type="transmembrane region" description="Helical" evidence="8">
    <location>
        <begin position="343"/>
        <end position="366"/>
    </location>
</feature>
<keyword evidence="7 8" id="KW-0472">Membrane</keyword>
<comment type="subcellular location">
    <subcellularLocation>
        <location evidence="1">Cell membrane</location>
        <topology evidence="1">Multi-pass membrane protein</topology>
    </subcellularLocation>
</comment>
<feature type="transmembrane region" description="Helical" evidence="8">
    <location>
        <begin position="121"/>
        <end position="139"/>
    </location>
</feature>
<dbReference type="Proteomes" id="UP000594778">
    <property type="component" value="Chromosome"/>
</dbReference>
<dbReference type="PANTHER" id="PTHR30003">
    <property type="entry name" value="L-LACTATE PERMEASE"/>
    <property type="match status" value="1"/>
</dbReference>